<feature type="compositionally biased region" description="Low complexity" evidence="1">
    <location>
        <begin position="30"/>
        <end position="42"/>
    </location>
</feature>
<proteinExistence type="evidence at transcript level"/>
<sequence>EDSEGLDTLSGHPVDGGRDGGDLAPPPGSCSPSLSPSFNRSRPASHFPCLSTPHGHSPRRPPRLFFAFLPTM</sequence>
<organism evidence="2">
    <name type="scientific">Callithrix jacchus</name>
    <name type="common">White-tufted-ear marmoset</name>
    <name type="synonym">Simia Jacchus</name>
    <dbReference type="NCBI Taxonomy" id="9483"/>
    <lineage>
        <taxon>Eukaryota</taxon>
        <taxon>Metazoa</taxon>
        <taxon>Chordata</taxon>
        <taxon>Craniata</taxon>
        <taxon>Vertebrata</taxon>
        <taxon>Euteleostomi</taxon>
        <taxon>Mammalia</taxon>
        <taxon>Eutheria</taxon>
        <taxon>Euarchontoglires</taxon>
        <taxon>Primates</taxon>
        <taxon>Haplorrhini</taxon>
        <taxon>Platyrrhini</taxon>
        <taxon>Cebidae</taxon>
        <taxon>Callitrichinae</taxon>
        <taxon>Callithrix</taxon>
        <taxon>Callithrix</taxon>
    </lineage>
</organism>
<name>A6MKP9_CALJA</name>
<feature type="region of interest" description="Disordered" evidence="1">
    <location>
        <begin position="1"/>
        <end position="62"/>
    </location>
</feature>
<evidence type="ECO:0000256" key="1">
    <source>
        <dbReference type="SAM" id="MobiDB-lite"/>
    </source>
</evidence>
<evidence type="ECO:0000313" key="2">
    <source>
        <dbReference type="EMBL" id="ABQ22640.1"/>
    </source>
</evidence>
<feature type="non-terminal residue" evidence="2">
    <location>
        <position position="1"/>
    </location>
</feature>
<keyword evidence="2" id="KW-0675">Receptor</keyword>
<accession>A6MKP9</accession>
<dbReference type="AlphaFoldDB" id="A6MKP9"/>
<reference evidence="2" key="1">
    <citation type="journal article" date="2007" name="BMC Genomics">
        <title>Development of the first marmoset-specific DNA microarray (EUMAMA): a new genetic tool for large-scale expression profiling in a non-human primate.</title>
        <authorList>
            <person name="Datson N.A."/>
            <person name="Morsink M.C."/>
            <person name="Atanasova S."/>
            <person name="Armstrong V.W."/>
            <person name="Zischler H."/>
            <person name="Schlumbohm C."/>
            <person name="Dutilh B.E."/>
            <person name="Huynen M.A."/>
            <person name="Waegele B."/>
            <person name="Ruepp A."/>
            <person name="de Kloet E.R."/>
            <person name="Fuchs E."/>
        </authorList>
    </citation>
    <scope>NUCLEOTIDE SEQUENCE</scope>
    <source>
        <tissue evidence="2">Hippocampus</tissue>
    </source>
</reference>
<dbReference type="EMBL" id="EF215147">
    <property type="protein sequence ID" value="ABQ22640.1"/>
    <property type="molecule type" value="mRNA"/>
</dbReference>
<protein>
    <submittedName>
        <fullName evidence="2">Retinoic acid receptor alpha-like protein</fullName>
    </submittedName>
</protein>